<dbReference type="OrthoDB" id="2187466at2759"/>
<evidence type="ECO:0000256" key="4">
    <source>
        <dbReference type="SAM" id="MobiDB-lite"/>
    </source>
</evidence>
<comment type="similarity">
    <text evidence="1">Belongs to the CCDC43 family.</text>
</comment>
<dbReference type="InterPro" id="IPR037666">
    <property type="entry name" value="CCDC43"/>
</dbReference>
<keyword evidence="7" id="KW-1185">Reference proteome</keyword>
<dbReference type="PANTHER" id="PTHR31684">
    <property type="entry name" value="COILED-COIL DOMAIN-CONTAINING PROTEIN 43"/>
    <property type="match status" value="1"/>
</dbReference>
<dbReference type="PANTHER" id="PTHR31684:SF2">
    <property type="entry name" value="COILED-COIL DOMAIN-CONTAINING PROTEIN 43"/>
    <property type="match status" value="1"/>
</dbReference>
<protein>
    <recommendedName>
        <fullName evidence="2">Coiled-coil domain-containing protein 43</fullName>
    </recommendedName>
</protein>
<feature type="compositionally biased region" description="Low complexity" evidence="4">
    <location>
        <begin position="134"/>
        <end position="144"/>
    </location>
</feature>
<gene>
    <name evidence="6" type="ORF">AFUS01_LOCUS10532</name>
</gene>
<dbReference type="AlphaFoldDB" id="A0A8J2P288"/>
<organism evidence="6 7">
    <name type="scientific">Allacma fusca</name>
    <dbReference type="NCBI Taxonomy" id="39272"/>
    <lineage>
        <taxon>Eukaryota</taxon>
        <taxon>Metazoa</taxon>
        <taxon>Ecdysozoa</taxon>
        <taxon>Arthropoda</taxon>
        <taxon>Hexapoda</taxon>
        <taxon>Collembola</taxon>
        <taxon>Symphypleona</taxon>
        <taxon>Sminthuridae</taxon>
        <taxon>Allacma</taxon>
    </lineage>
</organism>
<name>A0A8J2P288_9HEXA</name>
<dbReference type="InterPro" id="IPR058771">
    <property type="entry name" value="PWI_CCDC43"/>
</dbReference>
<evidence type="ECO:0000256" key="3">
    <source>
        <dbReference type="ARBA" id="ARBA00023054"/>
    </source>
</evidence>
<feature type="region of interest" description="Disordered" evidence="4">
    <location>
        <begin position="129"/>
        <end position="151"/>
    </location>
</feature>
<sequence>MAEVEDFDTWLNDRLRDLKTDETVFGPYIKSILEGDEDFEERIEALDGLLVELQANLDVNTLREEILERWNQAQSLAKAPKSGGASSSTGIDFFSSSAPTSSGQLKSDCNGTSADESLANQMDTFMKLAGLDGSESSSSKTTTSSRDRGDIGADSALRAAILSQYCANESSSEEDEEGAPKASKAKGPLEGISKNDNVEKVLAENREHKEKARADHAKKKERDKEDRAKQKQAAQERKDKAKKKATKGERKR</sequence>
<dbReference type="EMBL" id="CAJVCH010078383">
    <property type="protein sequence ID" value="CAG7721309.1"/>
    <property type="molecule type" value="Genomic_DNA"/>
</dbReference>
<dbReference type="Proteomes" id="UP000708208">
    <property type="component" value="Unassembled WGS sequence"/>
</dbReference>
<feature type="compositionally biased region" description="Polar residues" evidence="4">
    <location>
        <begin position="98"/>
        <end position="115"/>
    </location>
</feature>
<reference evidence="6" key="1">
    <citation type="submission" date="2021-06" db="EMBL/GenBank/DDBJ databases">
        <authorList>
            <person name="Hodson N. C."/>
            <person name="Mongue J. A."/>
            <person name="Jaron S. K."/>
        </authorList>
    </citation>
    <scope>NUCLEOTIDE SEQUENCE</scope>
</reference>
<evidence type="ECO:0000259" key="5">
    <source>
        <dbReference type="Pfam" id="PF26091"/>
    </source>
</evidence>
<feature type="compositionally biased region" description="Low complexity" evidence="4">
    <location>
        <begin position="77"/>
        <end position="97"/>
    </location>
</feature>
<evidence type="ECO:0000313" key="7">
    <source>
        <dbReference type="Proteomes" id="UP000708208"/>
    </source>
</evidence>
<comment type="caution">
    <text evidence="6">The sequence shown here is derived from an EMBL/GenBank/DDBJ whole genome shotgun (WGS) entry which is preliminary data.</text>
</comment>
<feature type="region of interest" description="Disordered" evidence="4">
    <location>
        <begin position="166"/>
        <end position="252"/>
    </location>
</feature>
<evidence type="ECO:0000256" key="2">
    <source>
        <dbReference type="ARBA" id="ARBA00016648"/>
    </source>
</evidence>
<accession>A0A8J2P288</accession>
<evidence type="ECO:0000256" key="1">
    <source>
        <dbReference type="ARBA" id="ARBA00005305"/>
    </source>
</evidence>
<keyword evidence="3" id="KW-0175">Coiled coil</keyword>
<feature type="compositionally biased region" description="Basic and acidic residues" evidence="4">
    <location>
        <begin position="196"/>
        <end position="239"/>
    </location>
</feature>
<feature type="domain" description="CCDC43 PWI-like" evidence="5">
    <location>
        <begin position="1"/>
        <end position="75"/>
    </location>
</feature>
<feature type="region of interest" description="Disordered" evidence="4">
    <location>
        <begin position="77"/>
        <end position="115"/>
    </location>
</feature>
<evidence type="ECO:0000313" key="6">
    <source>
        <dbReference type="EMBL" id="CAG7721309.1"/>
    </source>
</evidence>
<dbReference type="Pfam" id="PF26091">
    <property type="entry name" value="PWI_CCDC43"/>
    <property type="match status" value="1"/>
</dbReference>
<feature type="compositionally biased region" description="Basic residues" evidence="4">
    <location>
        <begin position="240"/>
        <end position="252"/>
    </location>
</feature>
<proteinExistence type="inferred from homology"/>